<protein>
    <submittedName>
        <fullName evidence="1">Uncharacterized protein</fullName>
    </submittedName>
</protein>
<reference evidence="1" key="1">
    <citation type="journal article" date="2019" name="Sci. Rep.">
        <title>Draft genome of Tanacetum cinerariifolium, the natural source of mosquito coil.</title>
        <authorList>
            <person name="Yamashiro T."/>
            <person name="Shiraishi A."/>
            <person name="Satake H."/>
            <person name="Nakayama K."/>
        </authorList>
    </citation>
    <scope>NUCLEOTIDE SEQUENCE</scope>
</reference>
<proteinExistence type="predicted"/>
<sequence length="249" mass="29055">MIEYHSVDMRLKDLMMMVLMMHTEEDDIVLHMEKTGMWMLVVEIDVGGMTVDVVDKLTCSSDAVQPRQVDLMLCEVKKFLNLPDFLVLLGLYEEEELNHRLFDIHFTRLEVDDKLFNYEAFWQKIETPTSTNLRTSLIKEALMRVVHRLLRINLTFPIPLMNHQMYHHILTYMPHTHTLTHIIPRGNQSYRGEPYEARGDGYYACSIVPRSGYEIRGSSIGFHGDNDFDPIVHFKDCVASDNDGDDMRD</sequence>
<dbReference type="EMBL" id="BKCJ010008213">
    <property type="protein sequence ID" value="GEU81120.1"/>
    <property type="molecule type" value="Genomic_DNA"/>
</dbReference>
<organism evidence="1">
    <name type="scientific">Tanacetum cinerariifolium</name>
    <name type="common">Dalmatian daisy</name>
    <name type="synonym">Chrysanthemum cinerariifolium</name>
    <dbReference type="NCBI Taxonomy" id="118510"/>
    <lineage>
        <taxon>Eukaryota</taxon>
        <taxon>Viridiplantae</taxon>
        <taxon>Streptophyta</taxon>
        <taxon>Embryophyta</taxon>
        <taxon>Tracheophyta</taxon>
        <taxon>Spermatophyta</taxon>
        <taxon>Magnoliopsida</taxon>
        <taxon>eudicotyledons</taxon>
        <taxon>Gunneridae</taxon>
        <taxon>Pentapetalae</taxon>
        <taxon>asterids</taxon>
        <taxon>campanulids</taxon>
        <taxon>Asterales</taxon>
        <taxon>Asteraceae</taxon>
        <taxon>Asteroideae</taxon>
        <taxon>Anthemideae</taxon>
        <taxon>Anthemidinae</taxon>
        <taxon>Tanacetum</taxon>
    </lineage>
</organism>
<dbReference type="AlphaFoldDB" id="A0A6L2N4M5"/>
<name>A0A6L2N4M5_TANCI</name>
<accession>A0A6L2N4M5</accession>
<gene>
    <name evidence="1" type="ORF">Tci_053098</name>
</gene>
<comment type="caution">
    <text evidence="1">The sequence shown here is derived from an EMBL/GenBank/DDBJ whole genome shotgun (WGS) entry which is preliminary data.</text>
</comment>
<evidence type="ECO:0000313" key="1">
    <source>
        <dbReference type="EMBL" id="GEU81120.1"/>
    </source>
</evidence>